<dbReference type="InterPro" id="IPR051269">
    <property type="entry name" value="Fe-S_cluster_ET"/>
</dbReference>
<dbReference type="SUPFAM" id="SSF54862">
    <property type="entry name" value="4Fe-4S ferredoxins"/>
    <property type="match status" value="1"/>
</dbReference>
<dbReference type="PANTHER" id="PTHR36923:SF3">
    <property type="entry name" value="FERREDOXIN"/>
    <property type="match status" value="1"/>
</dbReference>
<evidence type="ECO:0000256" key="4">
    <source>
        <dbReference type="ARBA" id="ARBA00023004"/>
    </source>
</evidence>
<dbReference type="GO" id="GO:0051536">
    <property type="term" value="F:iron-sulfur cluster binding"/>
    <property type="evidence" value="ECO:0007669"/>
    <property type="project" value="UniProtKB-KW"/>
</dbReference>
<keyword evidence="3" id="KW-0249">Electron transport</keyword>
<keyword evidence="1" id="KW-0813">Transport</keyword>
<dbReference type="GO" id="GO:0046872">
    <property type="term" value="F:metal ion binding"/>
    <property type="evidence" value="ECO:0007669"/>
    <property type="project" value="UniProtKB-KW"/>
</dbReference>
<keyword evidence="5" id="KW-0411">Iron-sulfur</keyword>
<dbReference type="AlphaFoldDB" id="A0A6J7IY37"/>
<keyword evidence="2" id="KW-0479">Metal-binding</keyword>
<dbReference type="EMBL" id="CAFBNF010000037">
    <property type="protein sequence ID" value="CAB4935696.1"/>
    <property type="molecule type" value="Genomic_DNA"/>
</dbReference>
<accession>A0A6J7IY37</accession>
<reference evidence="6" key="1">
    <citation type="submission" date="2020-05" db="EMBL/GenBank/DDBJ databases">
        <authorList>
            <person name="Chiriac C."/>
            <person name="Salcher M."/>
            <person name="Ghai R."/>
            <person name="Kavagutti S V."/>
        </authorList>
    </citation>
    <scope>NUCLEOTIDE SEQUENCE</scope>
</reference>
<evidence type="ECO:0000313" key="6">
    <source>
        <dbReference type="EMBL" id="CAB4935696.1"/>
    </source>
</evidence>
<organism evidence="6">
    <name type="scientific">freshwater metagenome</name>
    <dbReference type="NCBI Taxonomy" id="449393"/>
    <lineage>
        <taxon>unclassified sequences</taxon>
        <taxon>metagenomes</taxon>
        <taxon>ecological metagenomes</taxon>
    </lineage>
</organism>
<gene>
    <name evidence="6" type="ORF">UFOPK3773_00518</name>
</gene>
<evidence type="ECO:0000256" key="3">
    <source>
        <dbReference type="ARBA" id="ARBA00022982"/>
    </source>
</evidence>
<dbReference type="Pfam" id="PF13370">
    <property type="entry name" value="Fer4_13"/>
    <property type="match status" value="1"/>
</dbReference>
<evidence type="ECO:0000256" key="5">
    <source>
        <dbReference type="ARBA" id="ARBA00023014"/>
    </source>
</evidence>
<evidence type="ECO:0000256" key="1">
    <source>
        <dbReference type="ARBA" id="ARBA00022448"/>
    </source>
</evidence>
<name>A0A6J7IY37_9ZZZZ</name>
<keyword evidence="4" id="KW-0408">Iron</keyword>
<sequence length="64" mass="7038">MKISVDLSVCKAYANCMSEAPEVFDYNDETGKVMLLLDEVSDDRADEVHRAVDACPVQAISISE</sequence>
<dbReference type="PANTHER" id="PTHR36923">
    <property type="entry name" value="FERREDOXIN"/>
    <property type="match status" value="1"/>
</dbReference>
<dbReference type="Gene3D" id="3.30.70.20">
    <property type="match status" value="1"/>
</dbReference>
<evidence type="ECO:0000256" key="2">
    <source>
        <dbReference type="ARBA" id="ARBA00022723"/>
    </source>
</evidence>
<protein>
    <submittedName>
        <fullName evidence="6">Unannotated protein</fullName>
    </submittedName>
</protein>
<proteinExistence type="predicted"/>